<feature type="chain" id="PRO_5047234186" description="WSC domain-containing protein" evidence="2">
    <location>
        <begin position="20"/>
        <end position="464"/>
    </location>
</feature>
<gene>
    <name evidence="3" type="ORF">MAR_036258</name>
</gene>
<accession>A0ABY7EMG2</accession>
<reference evidence="3" key="1">
    <citation type="submission" date="2022-11" db="EMBL/GenBank/DDBJ databases">
        <title>Centuries of genome instability and evolution in soft-shell clam transmissible cancer (bioRxiv).</title>
        <authorList>
            <person name="Hart S.F.M."/>
            <person name="Yonemitsu M.A."/>
            <person name="Giersch R.M."/>
            <person name="Beal B.F."/>
            <person name="Arriagada G."/>
            <person name="Davis B.W."/>
            <person name="Ostrander E.A."/>
            <person name="Goff S.P."/>
            <person name="Metzger M.J."/>
        </authorList>
    </citation>
    <scope>NUCLEOTIDE SEQUENCE</scope>
    <source>
        <strain evidence="3">MELC-2E11</strain>
        <tissue evidence="3">Siphon/mantle</tissue>
    </source>
</reference>
<evidence type="ECO:0000256" key="2">
    <source>
        <dbReference type="SAM" id="SignalP"/>
    </source>
</evidence>
<organism evidence="3 4">
    <name type="scientific">Mya arenaria</name>
    <name type="common">Soft-shell clam</name>
    <dbReference type="NCBI Taxonomy" id="6604"/>
    <lineage>
        <taxon>Eukaryota</taxon>
        <taxon>Metazoa</taxon>
        <taxon>Spiralia</taxon>
        <taxon>Lophotrochozoa</taxon>
        <taxon>Mollusca</taxon>
        <taxon>Bivalvia</taxon>
        <taxon>Autobranchia</taxon>
        <taxon>Heteroconchia</taxon>
        <taxon>Euheterodonta</taxon>
        <taxon>Imparidentia</taxon>
        <taxon>Neoheterodontei</taxon>
        <taxon>Myida</taxon>
        <taxon>Myoidea</taxon>
        <taxon>Myidae</taxon>
        <taxon>Mya</taxon>
    </lineage>
</organism>
<name>A0ABY7EMG2_MYAAR</name>
<keyword evidence="4" id="KW-1185">Reference proteome</keyword>
<evidence type="ECO:0000313" key="3">
    <source>
        <dbReference type="EMBL" id="WAR11182.1"/>
    </source>
</evidence>
<keyword evidence="1" id="KW-0812">Transmembrane</keyword>
<feature type="transmembrane region" description="Helical" evidence="1">
    <location>
        <begin position="351"/>
        <end position="375"/>
    </location>
</feature>
<evidence type="ECO:0008006" key="5">
    <source>
        <dbReference type="Google" id="ProtNLM"/>
    </source>
</evidence>
<evidence type="ECO:0000256" key="1">
    <source>
        <dbReference type="SAM" id="Phobius"/>
    </source>
</evidence>
<feature type="signal peptide" evidence="2">
    <location>
        <begin position="1"/>
        <end position="19"/>
    </location>
</feature>
<sequence length="464" mass="51273">MIVLFWFVLGTNVHFLVHSYFIETQPTVWGNASCQIAFPVLNFSGSTPYIDSTEDISNLRIPGNGVWIGYYQAMVTYTYVGCGRRDQYEGQIYDVQSLNDCISATGCKTFGLWKSKTGLSCKCALGYGVFANISCNSHCNDSNFEFPCGMEGTNIMSVYNTDNERRISKTDDTCTSNACSCLSFIYNNTLSDSYIFKWRTCRKAIYPLRPLCNNRNFSDDNQTAVIPKSDFKETWASASEVCCAAGKYPATYTSILSTSFSITVAGQERWTGVIRKLSTIKRTENFTLYEIPAVSVAVLHENGTVVFKDGTQPRKHLCHPRISNATTSTKSYTAPKETTAPLGTEDSGTTAGLAAGVSVSLVLLIVGAIIVLLFLKRKGYLPECHTQTEKTSNHSADTATDNSFMSTPIFESTTNTMHDLTASNHTYLALEKTFDGVNKDDAGQYAELDATEFDHYDLTETPEK</sequence>
<proteinExistence type="predicted"/>
<keyword evidence="1" id="KW-1133">Transmembrane helix</keyword>
<evidence type="ECO:0000313" key="4">
    <source>
        <dbReference type="Proteomes" id="UP001164746"/>
    </source>
</evidence>
<dbReference type="EMBL" id="CP111018">
    <property type="protein sequence ID" value="WAR11182.1"/>
    <property type="molecule type" value="Genomic_DNA"/>
</dbReference>
<protein>
    <recommendedName>
        <fullName evidence="5">WSC domain-containing protein</fullName>
    </recommendedName>
</protein>
<keyword evidence="2" id="KW-0732">Signal</keyword>
<dbReference type="Proteomes" id="UP001164746">
    <property type="component" value="Chromosome 7"/>
</dbReference>
<keyword evidence="1" id="KW-0472">Membrane</keyword>